<feature type="chain" id="PRO_5010374949" evidence="1">
    <location>
        <begin position="22"/>
        <end position="347"/>
    </location>
</feature>
<dbReference type="KEGG" id="rsb:RS694_14285"/>
<evidence type="ECO:0000313" key="3">
    <source>
        <dbReference type="Proteomes" id="UP000186110"/>
    </source>
</evidence>
<dbReference type="PIRSF" id="PIRSF031982">
    <property type="entry name" value="UCP031982_abhydr"/>
    <property type="match status" value="1"/>
</dbReference>
<proteinExistence type="predicted"/>
<evidence type="ECO:0000256" key="1">
    <source>
        <dbReference type="SAM" id="SignalP"/>
    </source>
</evidence>
<evidence type="ECO:0000313" key="2">
    <source>
        <dbReference type="EMBL" id="APW44884.1"/>
    </source>
</evidence>
<dbReference type="Gene3D" id="3.40.50.1820">
    <property type="entry name" value="alpha/beta hydrolase"/>
    <property type="match status" value="1"/>
</dbReference>
<dbReference type="GO" id="GO:0016787">
    <property type="term" value="F:hydrolase activity"/>
    <property type="evidence" value="ECO:0007669"/>
    <property type="project" value="UniProtKB-KW"/>
</dbReference>
<keyword evidence="1" id="KW-0732">Signal</keyword>
<keyword evidence="2" id="KW-0378">Hydrolase</keyword>
<reference evidence="2 3" key="1">
    <citation type="submission" date="2017-01" db="EMBL/GenBank/DDBJ databases">
        <authorList>
            <person name="Mah S.A."/>
            <person name="Swanson W.J."/>
            <person name="Moy G.W."/>
            <person name="Vacquier V.D."/>
        </authorList>
    </citation>
    <scope>NUCLEOTIDE SEQUENCE [LARGE SCALE GENOMIC DNA]</scope>
    <source>
        <strain evidence="2 3">DSM 22694</strain>
    </source>
</reference>
<dbReference type="AlphaFoldDB" id="A0A1P8KFP6"/>
<dbReference type="Proteomes" id="UP000186110">
    <property type="component" value="Chromosome"/>
</dbReference>
<sequence length="347" mass="37335">MRRLQLPAIATLCLWACQSWAGMGLTELPAMDTEGPVTLMYPSAAAHQTVQRGPYTLQAAPDAAPQRGNGRLIVLSHGSGGAPWVHTALARHLVEAGYTVAFPEHVGDNWHDTRNVGPVSWQRRPLEVSHAIDAVAQDPRFAPLLDFTQVGMWGMSAGGHTALTLAGGRWSSAQLLAHCETHLADDFATCTGGITRLDGGLLDGLKKAIARVLIRWHLRDTQWHQHTDPRIRAVVAGVPFAVDFDLASLTQPVVPLGLIQAQSDAWLLPTFHSGPVIAACRSCETLADLPRAGHGALLEPLPVNPPGWLVPLLADAPDFDRATTLADLYPRVSAFFDRHLLATAAKP</sequence>
<dbReference type="EMBL" id="CP019239">
    <property type="protein sequence ID" value="APW44884.1"/>
    <property type="molecule type" value="Genomic_DNA"/>
</dbReference>
<accession>A0A1P8KFP6</accession>
<dbReference type="STRING" id="1484693.RS694_14285"/>
<keyword evidence="3" id="KW-1185">Reference proteome</keyword>
<dbReference type="InterPro" id="IPR029058">
    <property type="entry name" value="AB_hydrolase_fold"/>
</dbReference>
<protein>
    <submittedName>
        <fullName evidence="2">Dienelactone hydrolase</fullName>
    </submittedName>
</protein>
<organism evidence="2 3">
    <name type="scientific">Rhodoferax saidenbachensis</name>
    <dbReference type="NCBI Taxonomy" id="1484693"/>
    <lineage>
        <taxon>Bacteria</taxon>
        <taxon>Pseudomonadati</taxon>
        <taxon>Pseudomonadota</taxon>
        <taxon>Betaproteobacteria</taxon>
        <taxon>Burkholderiales</taxon>
        <taxon>Comamonadaceae</taxon>
        <taxon>Rhodoferax</taxon>
    </lineage>
</organism>
<gene>
    <name evidence="2" type="ORF">RS694_14285</name>
</gene>
<dbReference type="InterPro" id="IPR016986">
    <property type="entry name" value="UCP031982_abhydr"/>
</dbReference>
<dbReference type="SUPFAM" id="SSF53474">
    <property type="entry name" value="alpha/beta-Hydrolases"/>
    <property type="match status" value="1"/>
</dbReference>
<feature type="signal peptide" evidence="1">
    <location>
        <begin position="1"/>
        <end position="21"/>
    </location>
</feature>
<name>A0A1P8KFP6_9BURK</name>
<dbReference type="eggNOG" id="COG4188">
    <property type="taxonomic scope" value="Bacteria"/>
</dbReference>